<gene>
    <name evidence="2" type="ORF">KUA55_08515</name>
</gene>
<evidence type="ECO:0000256" key="1">
    <source>
        <dbReference type="SAM" id="Phobius"/>
    </source>
</evidence>
<proteinExistence type="predicted"/>
<keyword evidence="3" id="KW-1185">Reference proteome</keyword>
<protein>
    <submittedName>
        <fullName evidence="2">DUF969 family protein</fullName>
    </submittedName>
</protein>
<sequence>MDGNILSLIGVLIVIVGFALRLDSILIVVVAMIVTALVSGLGIETMLETLGSSFVANRGMAIFIIIMLATGTLERNGLKESAARMIKKFKRVNTSAILMIYGVFRTVFAAFNVSFGGVAGFVRPIVYPMMEGAVESKGLPDNEEYFEDLKGMSSAMENITWFFGQNLFIGGAGALLVQSTLKSLGYDVSLVRLMVVEIPVALVALVVACIYFHFKDKRLMKKYYGDKGVK</sequence>
<dbReference type="Proteomes" id="UP000774130">
    <property type="component" value="Unassembled WGS sequence"/>
</dbReference>
<dbReference type="InterPro" id="IPR010374">
    <property type="entry name" value="DUF969"/>
</dbReference>
<accession>A0ABS6TCV9</accession>
<feature type="transmembrane region" description="Helical" evidence="1">
    <location>
        <begin position="12"/>
        <end position="43"/>
    </location>
</feature>
<dbReference type="EMBL" id="JAHUZB010000003">
    <property type="protein sequence ID" value="MBV7390720.1"/>
    <property type="molecule type" value="Genomic_DNA"/>
</dbReference>
<keyword evidence="1" id="KW-1133">Transmembrane helix</keyword>
<keyword evidence="1" id="KW-0812">Transmembrane</keyword>
<comment type="caution">
    <text evidence="2">The sequence shown here is derived from an EMBL/GenBank/DDBJ whole genome shotgun (WGS) entry which is preliminary data.</text>
</comment>
<feature type="transmembrane region" description="Helical" evidence="1">
    <location>
        <begin position="189"/>
        <end position="214"/>
    </location>
</feature>
<evidence type="ECO:0000313" key="2">
    <source>
        <dbReference type="EMBL" id="MBV7390720.1"/>
    </source>
</evidence>
<feature type="transmembrane region" description="Helical" evidence="1">
    <location>
        <begin position="55"/>
        <end position="73"/>
    </location>
</feature>
<keyword evidence="1" id="KW-0472">Membrane</keyword>
<evidence type="ECO:0000313" key="3">
    <source>
        <dbReference type="Proteomes" id="UP000774130"/>
    </source>
</evidence>
<name>A0ABS6TCV9_9ENTE</name>
<organism evidence="2 3">
    <name type="scientific">Enterococcus alishanensis</name>
    <dbReference type="NCBI Taxonomy" id="1303817"/>
    <lineage>
        <taxon>Bacteria</taxon>
        <taxon>Bacillati</taxon>
        <taxon>Bacillota</taxon>
        <taxon>Bacilli</taxon>
        <taxon>Lactobacillales</taxon>
        <taxon>Enterococcaceae</taxon>
        <taxon>Enterococcus</taxon>
    </lineage>
</organism>
<feature type="transmembrane region" description="Helical" evidence="1">
    <location>
        <begin position="94"/>
        <end position="122"/>
    </location>
</feature>
<dbReference type="RefSeq" id="WP_218325777.1">
    <property type="nucleotide sequence ID" value="NZ_JAHUZB010000003.1"/>
</dbReference>
<reference evidence="2 3" key="1">
    <citation type="submission" date="2021-06" db="EMBL/GenBank/DDBJ databases">
        <title>Enterococcus alishanensis sp. nov., a novel lactic acid bacterium isolated from fresh coffee beans.</title>
        <authorList>
            <person name="Chen Y.-S."/>
        </authorList>
    </citation>
    <scope>NUCLEOTIDE SEQUENCE [LARGE SCALE GENOMIC DNA]</scope>
    <source>
        <strain evidence="2 3">ALS3</strain>
    </source>
</reference>
<dbReference type="Pfam" id="PF06149">
    <property type="entry name" value="DUF969"/>
    <property type="match status" value="1"/>
</dbReference>